<organism evidence="1">
    <name type="scientific">Anguilla anguilla</name>
    <name type="common">European freshwater eel</name>
    <name type="synonym">Muraena anguilla</name>
    <dbReference type="NCBI Taxonomy" id="7936"/>
    <lineage>
        <taxon>Eukaryota</taxon>
        <taxon>Metazoa</taxon>
        <taxon>Chordata</taxon>
        <taxon>Craniata</taxon>
        <taxon>Vertebrata</taxon>
        <taxon>Euteleostomi</taxon>
        <taxon>Actinopterygii</taxon>
        <taxon>Neopterygii</taxon>
        <taxon>Teleostei</taxon>
        <taxon>Anguilliformes</taxon>
        <taxon>Anguillidae</taxon>
        <taxon>Anguilla</taxon>
    </lineage>
</organism>
<proteinExistence type="predicted"/>
<dbReference type="EMBL" id="GBXM01058475">
    <property type="protein sequence ID" value="JAH50102.1"/>
    <property type="molecule type" value="Transcribed_RNA"/>
</dbReference>
<reference evidence="1" key="1">
    <citation type="submission" date="2014-11" db="EMBL/GenBank/DDBJ databases">
        <authorList>
            <person name="Amaro Gonzalez C."/>
        </authorList>
    </citation>
    <scope>NUCLEOTIDE SEQUENCE</scope>
</reference>
<reference evidence="1" key="2">
    <citation type="journal article" date="2015" name="Fish Shellfish Immunol.">
        <title>Early steps in the European eel (Anguilla anguilla)-Vibrio vulnificus interaction in the gills: Role of the RtxA13 toxin.</title>
        <authorList>
            <person name="Callol A."/>
            <person name="Pajuelo D."/>
            <person name="Ebbesson L."/>
            <person name="Teles M."/>
            <person name="MacKenzie S."/>
            <person name="Amaro C."/>
        </authorList>
    </citation>
    <scope>NUCLEOTIDE SEQUENCE</scope>
</reference>
<sequence length="10" mass="1217">MLWLADRTVL</sequence>
<evidence type="ECO:0000313" key="1">
    <source>
        <dbReference type="EMBL" id="JAH50102.1"/>
    </source>
</evidence>
<name>A0A0E9T9J4_ANGAN</name>
<accession>A0A0E9T9J4</accession>
<protein>
    <submittedName>
        <fullName evidence="1">Uncharacterized protein</fullName>
    </submittedName>
</protein>